<keyword evidence="1" id="KW-0812">Transmembrane</keyword>
<dbReference type="InterPro" id="IPR044049">
    <property type="entry name" value="EccD_transm"/>
</dbReference>
<dbReference type="Proteomes" id="UP000618382">
    <property type="component" value="Unassembled WGS sequence"/>
</dbReference>
<reference evidence="4 5" key="1">
    <citation type="submission" date="2020-07" db="EMBL/GenBank/DDBJ databases">
        <title>Sequencing the genomes of 1000 actinobacteria strains.</title>
        <authorList>
            <person name="Klenk H.-P."/>
        </authorList>
    </citation>
    <scope>NUCLEOTIDE SEQUENCE [LARGE SCALE GENOMIC DNA]</scope>
    <source>
        <strain evidence="4 5">DSM 24482</strain>
    </source>
</reference>
<proteinExistence type="predicted"/>
<organism evidence="4 5">
    <name type="scientific">Cellulomonas oligotrophica</name>
    <dbReference type="NCBI Taxonomy" id="931536"/>
    <lineage>
        <taxon>Bacteria</taxon>
        <taxon>Bacillati</taxon>
        <taxon>Actinomycetota</taxon>
        <taxon>Actinomycetes</taxon>
        <taxon>Micrococcales</taxon>
        <taxon>Cellulomonadaceae</taxon>
        <taxon>Cellulomonas</taxon>
    </lineage>
</organism>
<name>A0A7Y9FGF5_9CELL</name>
<dbReference type="EMBL" id="JACCBK010000001">
    <property type="protein sequence ID" value="NYD86876.1"/>
    <property type="molecule type" value="Genomic_DNA"/>
</dbReference>
<dbReference type="Pfam" id="PF19053">
    <property type="entry name" value="EccD"/>
    <property type="match status" value="1"/>
</dbReference>
<comment type="caution">
    <text evidence="4">The sequence shown here is derived from an EMBL/GenBank/DDBJ whole genome shotgun (WGS) entry which is preliminary data.</text>
</comment>
<feature type="transmembrane region" description="Helical" evidence="1">
    <location>
        <begin position="413"/>
        <end position="431"/>
    </location>
</feature>
<feature type="transmembrane region" description="Helical" evidence="1">
    <location>
        <begin position="247"/>
        <end position="266"/>
    </location>
</feature>
<feature type="transmembrane region" description="Helical" evidence="1">
    <location>
        <begin position="115"/>
        <end position="134"/>
    </location>
</feature>
<feature type="transmembrane region" description="Helical" evidence="1">
    <location>
        <begin position="170"/>
        <end position="191"/>
    </location>
</feature>
<feature type="transmembrane region" description="Helical" evidence="1">
    <location>
        <begin position="297"/>
        <end position="320"/>
    </location>
</feature>
<reference evidence="3 6" key="2">
    <citation type="submission" date="2021-01" db="EMBL/GenBank/DDBJ databases">
        <title>Whole genome shotgun sequence of Cellulomonas oligotrophica NBRC 109435.</title>
        <authorList>
            <person name="Komaki H."/>
            <person name="Tamura T."/>
        </authorList>
    </citation>
    <scope>NUCLEOTIDE SEQUENCE [LARGE SCALE GENOMIC DNA]</scope>
    <source>
        <strain evidence="3 6">NBRC 109435</strain>
    </source>
</reference>
<evidence type="ECO:0000313" key="4">
    <source>
        <dbReference type="EMBL" id="NYD86876.1"/>
    </source>
</evidence>
<dbReference type="EMBL" id="BONN01000003">
    <property type="protein sequence ID" value="GIG32338.1"/>
    <property type="molecule type" value="Genomic_DNA"/>
</dbReference>
<dbReference type="Proteomes" id="UP000577956">
    <property type="component" value="Unassembled WGS sequence"/>
</dbReference>
<dbReference type="Pfam" id="PF08817">
    <property type="entry name" value="YukD"/>
    <property type="match status" value="1"/>
</dbReference>
<dbReference type="AlphaFoldDB" id="A0A7Y9FGF5"/>
<dbReference type="InterPro" id="IPR024962">
    <property type="entry name" value="YukD-like"/>
</dbReference>
<keyword evidence="1" id="KW-0472">Membrane</keyword>
<feature type="transmembrane region" description="Helical" evidence="1">
    <location>
        <begin position="140"/>
        <end position="158"/>
    </location>
</feature>
<keyword evidence="6" id="KW-1185">Reference proteome</keyword>
<accession>A0A7Y9FGF5</accession>
<evidence type="ECO:0000313" key="3">
    <source>
        <dbReference type="EMBL" id="GIG32338.1"/>
    </source>
</evidence>
<feature type="domain" description="EccD-like transmembrane" evidence="2">
    <location>
        <begin position="114"/>
        <end position="433"/>
    </location>
</feature>
<evidence type="ECO:0000313" key="5">
    <source>
        <dbReference type="Proteomes" id="UP000577956"/>
    </source>
</evidence>
<sequence length="437" mass="43211">MTSFTRLTLVGQTRRAEVVVPSDEGFAALLPQLLDLVDEAPRLQPETTALVRATGEQVDLALDATTQQLADGEVLRVVRAAAAPPPPEVADVTDVASDELAARADRWDVDVRQRVAAVAVAVAVAAAGTVLVAAGQELAAAVGAGAVALLGGATAAGVGRSGRVHGARSLTAAGLGAAPVVGLGVAGAGLLPALPSALVAAAVAWCVLAAGAGVGGRDRGTLAGALAGAGLTVLHLALRLLVPPVAADAVVAVVAAVALGLLPGYAMTASGLTALDDAVLDGALPARRRVQRSLDDAYRGLTWSTVAVAASLATAATALLVSPDRGATSLGALVVAVAALRTRSLPLAVQGVVLWAAAGAPVVVAVLVAGPTEPWLTAGALLAAALAVAVVAAARPSGQQRARWRRTGDLVELFLVVALLPVLLGVLGVYGELLEVF</sequence>
<feature type="transmembrane region" description="Helical" evidence="1">
    <location>
        <begin position="222"/>
        <end position="241"/>
    </location>
</feature>
<dbReference type="RefSeq" id="WP_170209030.1">
    <property type="nucleotide sequence ID" value="NZ_BAABFI010000008.1"/>
</dbReference>
<evidence type="ECO:0000256" key="1">
    <source>
        <dbReference type="SAM" id="Phobius"/>
    </source>
</evidence>
<feature type="transmembrane region" description="Helical" evidence="1">
    <location>
        <begin position="349"/>
        <end position="369"/>
    </location>
</feature>
<feature type="transmembrane region" description="Helical" evidence="1">
    <location>
        <begin position="375"/>
        <end position="393"/>
    </location>
</feature>
<gene>
    <name evidence="4" type="ORF">BKA21_002425</name>
    <name evidence="3" type="ORF">Col01nite_14970</name>
</gene>
<evidence type="ECO:0000313" key="6">
    <source>
        <dbReference type="Proteomes" id="UP000618382"/>
    </source>
</evidence>
<dbReference type="Gene3D" id="3.10.20.90">
    <property type="entry name" value="Phosphatidylinositol 3-kinase Catalytic Subunit, Chain A, domain 1"/>
    <property type="match status" value="1"/>
</dbReference>
<protein>
    <recommendedName>
        <fullName evidence="2">EccD-like transmembrane domain-containing protein</fullName>
    </recommendedName>
</protein>
<keyword evidence="1" id="KW-1133">Transmembrane helix</keyword>
<evidence type="ECO:0000259" key="2">
    <source>
        <dbReference type="Pfam" id="PF19053"/>
    </source>
</evidence>